<evidence type="ECO:0000256" key="4">
    <source>
        <dbReference type="ARBA" id="ARBA00022989"/>
    </source>
</evidence>
<dbReference type="GeneID" id="66488640"/>
<feature type="transmembrane region" description="Helical" evidence="8">
    <location>
        <begin position="82"/>
        <end position="104"/>
    </location>
</feature>
<dbReference type="InterPro" id="IPR044849">
    <property type="entry name" value="CASTOR/POLLUX/SYM8-like"/>
</dbReference>
<feature type="transmembrane region" description="Helical" evidence="8">
    <location>
        <begin position="23"/>
        <end position="49"/>
    </location>
</feature>
<dbReference type="GO" id="GO:0012505">
    <property type="term" value="C:endomembrane system"/>
    <property type="evidence" value="ECO:0007669"/>
    <property type="project" value="UniProtKB-SubCell"/>
</dbReference>
<dbReference type="RefSeq" id="WP_008725400.1">
    <property type="nucleotide sequence ID" value="NZ_JH994111.1"/>
</dbReference>
<dbReference type="GO" id="GO:0034220">
    <property type="term" value="P:monoatomic ion transmembrane transport"/>
    <property type="evidence" value="ECO:0007669"/>
    <property type="project" value="UniProtKB-KW"/>
</dbReference>
<evidence type="ECO:0000256" key="3">
    <source>
        <dbReference type="ARBA" id="ARBA00022692"/>
    </source>
</evidence>
<evidence type="ECO:0000256" key="2">
    <source>
        <dbReference type="ARBA" id="ARBA00022448"/>
    </source>
</evidence>
<keyword evidence="3 8" id="KW-0812">Transmembrane</keyword>
<name>A0A2U4FGG9_9SPIR</name>
<evidence type="ECO:0000256" key="8">
    <source>
        <dbReference type="SAM" id="Phobius"/>
    </source>
</evidence>
<dbReference type="EMBL" id="ALNZ01000033">
    <property type="protein sequence ID" value="EKV56241.1"/>
    <property type="molecule type" value="Genomic_DNA"/>
</dbReference>
<dbReference type="Gene3D" id="3.40.50.720">
    <property type="entry name" value="NAD(P)-binding Rossmann-like Domain"/>
    <property type="match status" value="1"/>
</dbReference>
<comment type="caution">
    <text evidence="10">The sequence shown here is derived from an EMBL/GenBank/DDBJ whole genome shotgun (WGS) entry which is preliminary data.</text>
</comment>
<evidence type="ECO:0000313" key="11">
    <source>
        <dbReference type="Proteomes" id="UP000011663"/>
    </source>
</evidence>
<dbReference type="PANTHER" id="PTHR31563:SF10">
    <property type="entry name" value="ION CHANNEL POLLUX-RELATED"/>
    <property type="match status" value="1"/>
</dbReference>
<dbReference type="Proteomes" id="UP000011663">
    <property type="component" value="Unassembled WGS sequence"/>
</dbReference>
<dbReference type="InterPro" id="IPR036291">
    <property type="entry name" value="NAD(P)-bd_dom_sf"/>
</dbReference>
<evidence type="ECO:0000256" key="6">
    <source>
        <dbReference type="ARBA" id="ARBA00023136"/>
    </source>
</evidence>
<comment type="subcellular location">
    <subcellularLocation>
        <location evidence="1">Endomembrane system</location>
        <topology evidence="1">Multi-pass membrane protein</topology>
    </subcellularLocation>
</comment>
<sequence>MSLIDKLSKYIKYRIDRVFNKGLLYQLMILVLIIVISLFIISVIMKILFNYPILEAFWDSLMQFIDIGNISAAEADIGFNGVVIIFLGVTFFGVCGWGLLIAMINNSLQERIKNLSNGNAFIMERNHSIILGYGEEVLTIISEFISGRAKKIVLLSETNPDEIKKRISFFPNYKRTNIVVREGNPSIFENLQMLNIERAHSVTIVNDDDVKSLKILLSLKKILKSASHIKKIDICILVNKKESIEIISSINDSDLFDIHIIYKYEILYKLIGQSITYTGLSSIYQELFDVSGIDIRIEYNNQNETFESLSSSYLNKREILIGLVYEDISEINKVKKIKKSLLIPNNDYIIKGKDKLVILYQKEENIQNIGTSIHMTDKIIYDHNVLLILDRKKENEIIKEISQYTEKEKIVKLYYEDIENAEIKKDFIASKIAENKISKIVLISETLETDIKAINILLIIRRIVKDHYDIPILSLMSSIENRNLIDSNDIRDFIVSGKLIGMLMATASNNSDLLYVFNDLLTKNGNDIIMVPYEKYFCNNDSMEFKKVYTELLTKNIVAIGVKHKSNIILNPKADDKVNRECEIIIIIDENIKK</sequence>
<dbReference type="Pfam" id="PF06241">
    <property type="entry name" value="Castor_Poll_mid"/>
    <property type="match status" value="1"/>
</dbReference>
<dbReference type="InterPro" id="IPR010420">
    <property type="entry name" value="CASTOR/POLLUX/SYM8_dom"/>
</dbReference>
<keyword evidence="7" id="KW-0407">Ion channel</keyword>
<evidence type="ECO:0000256" key="1">
    <source>
        <dbReference type="ARBA" id="ARBA00004127"/>
    </source>
</evidence>
<keyword evidence="5" id="KW-0406">Ion transport</keyword>
<keyword evidence="6 8" id="KW-0472">Membrane</keyword>
<proteinExistence type="predicted"/>
<evidence type="ECO:0000259" key="9">
    <source>
        <dbReference type="Pfam" id="PF06241"/>
    </source>
</evidence>
<evidence type="ECO:0000256" key="5">
    <source>
        <dbReference type="ARBA" id="ARBA00023065"/>
    </source>
</evidence>
<gene>
    <name evidence="10" type="ORF">A966_11187</name>
</gene>
<keyword evidence="2" id="KW-0813">Transport</keyword>
<evidence type="ECO:0000313" key="10">
    <source>
        <dbReference type="EMBL" id="EKV56241.1"/>
    </source>
</evidence>
<dbReference type="SUPFAM" id="SSF51735">
    <property type="entry name" value="NAD(P)-binding Rossmann-fold domains"/>
    <property type="match status" value="1"/>
</dbReference>
<accession>A0A2U4FGG9</accession>
<protein>
    <submittedName>
        <fullName evidence="10">Putative secreted protein</fullName>
    </submittedName>
</protein>
<dbReference type="STRING" id="1289135.A966_11187"/>
<organism evidence="10 11">
    <name type="scientific">Brachyspira hampsonii 30446</name>
    <dbReference type="NCBI Taxonomy" id="1289135"/>
    <lineage>
        <taxon>Bacteria</taxon>
        <taxon>Pseudomonadati</taxon>
        <taxon>Spirochaetota</taxon>
        <taxon>Spirochaetia</taxon>
        <taxon>Brachyspirales</taxon>
        <taxon>Brachyspiraceae</taxon>
        <taxon>Brachyspira</taxon>
    </lineage>
</organism>
<dbReference type="OrthoDB" id="305351at2"/>
<dbReference type="AlphaFoldDB" id="A0A2U4FGG9"/>
<dbReference type="PANTHER" id="PTHR31563">
    <property type="entry name" value="ION CHANNEL POLLUX-RELATED"/>
    <property type="match status" value="1"/>
</dbReference>
<keyword evidence="4 8" id="KW-1133">Transmembrane helix</keyword>
<reference evidence="10 11" key="1">
    <citation type="submission" date="2012-07" db="EMBL/GenBank/DDBJ databases">
        <title>Genome sequence of Brachyspira sp. 30446, isolated from a pig with mucohaemorrhagic colitis.</title>
        <authorList>
            <person name="Rubin J.E."/>
            <person name="Fernando C."/>
            <person name="Harding J.C.S."/>
            <person name="Hill J.E."/>
        </authorList>
    </citation>
    <scope>NUCLEOTIDE SEQUENCE [LARGE SCALE GENOMIC DNA]</scope>
    <source>
        <strain evidence="10 11">30446</strain>
    </source>
</reference>
<evidence type="ECO:0000256" key="7">
    <source>
        <dbReference type="ARBA" id="ARBA00023303"/>
    </source>
</evidence>
<feature type="domain" description="CASTOR/POLLUX/SYM8 ion channel conserved" evidence="9">
    <location>
        <begin position="498"/>
        <end position="589"/>
    </location>
</feature>